<gene>
    <name evidence="1" type="ORF">FHS94_000018</name>
</gene>
<comment type="caution">
    <text evidence="1">The sequence shown here is derived from an EMBL/GenBank/DDBJ whole genome shotgun (WGS) entry which is preliminary data.</text>
</comment>
<name>A0A7W9B9P8_9SPHN</name>
<keyword evidence="2" id="KW-1185">Reference proteome</keyword>
<protein>
    <submittedName>
        <fullName evidence="1">Uncharacterized protein</fullName>
    </submittedName>
</protein>
<sequence length="80" mass="8997">MAFQVHTPDELRELLVMLVMSGAGGDAARWREAIGDIRKLPAAMSARFNWRIKPKGDATERRVIRRSLEIVRGAYPYVAG</sequence>
<proteinExistence type="predicted"/>
<dbReference type="EMBL" id="JACIJK010000001">
    <property type="protein sequence ID" value="MBB5713199.1"/>
    <property type="molecule type" value="Genomic_DNA"/>
</dbReference>
<evidence type="ECO:0000313" key="1">
    <source>
        <dbReference type="EMBL" id="MBB5713199.1"/>
    </source>
</evidence>
<organism evidence="1 2">
    <name type="scientific">Sphingomonas aerophila</name>
    <dbReference type="NCBI Taxonomy" id="1344948"/>
    <lineage>
        <taxon>Bacteria</taxon>
        <taxon>Pseudomonadati</taxon>
        <taxon>Pseudomonadota</taxon>
        <taxon>Alphaproteobacteria</taxon>
        <taxon>Sphingomonadales</taxon>
        <taxon>Sphingomonadaceae</taxon>
        <taxon>Sphingomonas</taxon>
    </lineage>
</organism>
<dbReference type="RefSeq" id="WP_184053032.1">
    <property type="nucleotide sequence ID" value="NZ_JACIJK010000001.1"/>
</dbReference>
<evidence type="ECO:0000313" key="2">
    <source>
        <dbReference type="Proteomes" id="UP000546200"/>
    </source>
</evidence>
<dbReference type="Proteomes" id="UP000546200">
    <property type="component" value="Unassembled WGS sequence"/>
</dbReference>
<dbReference type="AlphaFoldDB" id="A0A7W9B9P8"/>
<reference evidence="1 2" key="1">
    <citation type="submission" date="2020-08" db="EMBL/GenBank/DDBJ databases">
        <title>Genomic Encyclopedia of Type Strains, Phase IV (KMG-IV): sequencing the most valuable type-strain genomes for metagenomic binning, comparative biology and taxonomic classification.</title>
        <authorList>
            <person name="Goeker M."/>
        </authorList>
    </citation>
    <scope>NUCLEOTIDE SEQUENCE [LARGE SCALE GENOMIC DNA]</scope>
    <source>
        <strain evidence="1 2">DSM 100044</strain>
    </source>
</reference>
<accession>A0A7W9B9P8</accession>